<evidence type="ECO:0000256" key="2">
    <source>
        <dbReference type="ARBA" id="ARBA00022692"/>
    </source>
</evidence>
<dbReference type="OrthoDB" id="2064409at2"/>
<dbReference type="GO" id="GO:0005886">
    <property type="term" value="C:plasma membrane"/>
    <property type="evidence" value="ECO:0007669"/>
    <property type="project" value="UniProtKB-ARBA"/>
</dbReference>
<evidence type="ECO:0000256" key="4">
    <source>
        <dbReference type="ARBA" id="ARBA00023136"/>
    </source>
</evidence>
<feature type="transmembrane region" description="Helical" evidence="5">
    <location>
        <begin position="12"/>
        <end position="45"/>
    </location>
</feature>
<comment type="caution">
    <text evidence="6">The sequence shown here is derived from an EMBL/GenBank/DDBJ whole genome shotgun (WGS) entry which is preliminary data.</text>
</comment>
<organism evidence="6 7">
    <name type="scientific">Eisenbergiella tayi</name>
    <dbReference type="NCBI Taxonomy" id="1432052"/>
    <lineage>
        <taxon>Bacteria</taxon>
        <taxon>Bacillati</taxon>
        <taxon>Bacillota</taxon>
        <taxon>Clostridia</taxon>
        <taxon>Lachnospirales</taxon>
        <taxon>Lachnospiraceae</taxon>
        <taxon>Eisenbergiella</taxon>
    </lineage>
</organism>
<keyword evidence="2 5" id="KW-0812">Transmembrane</keyword>
<feature type="transmembrane region" description="Helical" evidence="5">
    <location>
        <begin position="51"/>
        <end position="69"/>
    </location>
</feature>
<gene>
    <name evidence="6" type="ORF">BEI59_21510</name>
</gene>
<dbReference type="RefSeq" id="WP_002571059.1">
    <property type="nucleotide sequence ID" value="NZ_CABMHK010000042.1"/>
</dbReference>
<reference evidence="6 7" key="1">
    <citation type="submission" date="2016-08" db="EMBL/GenBank/DDBJ databases">
        <authorList>
            <person name="Seilhamer J.J."/>
        </authorList>
    </citation>
    <scope>NUCLEOTIDE SEQUENCE [LARGE SCALE GENOMIC DNA]</scope>
    <source>
        <strain evidence="6 7">NML150140-1</strain>
    </source>
</reference>
<dbReference type="Pfam" id="PF02361">
    <property type="entry name" value="CbiQ"/>
    <property type="match status" value="1"/>
</dbReference>
<accession>A0A1E3UD61</accession>
<keyword evidence="3 5" id="KW-1133">Transmembrane helix</keyword>
<protein>
    <submittedName>
        <fullName evidence="6">Cobalt transporter</fullName>
    </submittedName>
</protein>
<dbReference type="AlphaFoldDB" id="A0A1E3UD61"/>
<feature type="transmembrane region" description="Helical" evidence="5">
    <location>
        <begin position="76"/>
        <end position="98"/>
    </location>
</feature>
<name>A0A1E3UD61_9FIRM</name>
<dbReference type="EMBL" id="MEHA01000018">
    <property type="protein sequence ID" value="ODR47950.1"/>
    <property type="molecule type" value="Genomic_DNA"/>
</dbReference>
<dbReference type="CDD" id="cd16914">
    <property type="entry name" value="EcfT"/>
    <property type="match status" value="1"/>
</dbReference>
<dbReference type="GeneID" id="93303165"/>
<dbReference type="InterPro" id="IPR003339">
    <property type="entry name" value="ABC/ECF_trnsptr_transmembrane"/>
</dbReference>
<keyword evidence="4 5" id="KW-0472">Membrane</keyword>
<proteinExistence type="predicted"/>
<dbReference type="Proteomes" id="UP000094271">
    <property type="component" value="Unassembled WGS sequence"/>
</dbReference>
<sequence>MRGEHSFAVPTKFFALLCAMLGIFLVKNILFTTVLVIFCFVYVGFQRNYRLMTSCGAFYLLLSLLLYAIRFWGYHTVIISEFLVLFFWSSMVMLMLFWDLFMTPPGELSSFLSSIHMPTGVILGLMVIFRFFPTMKAELKAVGLSMKNRGLTSVRQFAVHPLASVEYVLVPLLLRILQIADQLAVSAVARGAECPGVRKSYYETTMHMRDWCFLALWGIVTAAVLCVGGVKI</sequence>
<evidence type="ECO:0000256" key="5">
    <source>
        <dbReference type="SAM" id="Phobius"/>
    </source>
</evidence>
<feature type="transmembrane region" description="Helical" evidence="5">
    <location>
        <begin position="110"/>
        <end position="132"/>
    </location>
</feature>
<evidence type="ECO:0000256" key="1">
    <source>
        <dbReference type="ARBA" id="ARBA00004141"/>
    </source>
</evidence>
<evidence type="ECO:0000313" key="7">
    <source>
        <dbReference type="Proteomes" id="UP000094271"/>
    </source>
</evidence>
<evidence type="ECO:0000256" key="3">
    <source>
        <dbReference type="ARBA" id="ARBA00022989"/>
    </source>
</evidence>
<comment type="subcellular location">
    <subcellularLocation>
        <location evidence="1">Membrane</location>
        <topology evidence="1">Multi-pass membrane protein</topology>
    </subcellularLocation>
</comment>
<feature type="transmembrane region" description="Helical" evidence="5">
    <location>
        <begin position="211"/>
        <end position="230"/>
    </location>
</feature>
<evidence type="ECO:0000313" key="6">
    <source>
        <dbReference type="EMBL" id="ODR47950.1"/>
    </source>
</evidence>